<evidence type="ECO:0000313" key="1">
    <source>
        <dbReference type="EMBL" id="THC91724.1"/>
    </source>
</evidence>
<gene>
    <name evidence="1" type="ORF">EYZ11_008827</name>
</gene>
<accession>A0A4V3UNM7</accession>
<dbReference type="EMBL" id="SOSA01000390">
    <property type="protein sequence ID" value="THC91724.1"/>
    <property type="molecule type" value="Genomic_DNA"/>
</dbReference>
<dbReference type="VEuPathDB" id="FungiDB:EYZ11_008827"/>
<keyword evidence="2" id="KW-1185">Reference proteome</keyword>
<evidence type="ECO:0000313" key="2">
    <source>
        <dbReference type="Proteomes" id="UP000308092"/>
    </source>
</evidence>
<protein>
    <submittedName>
        <fullName evidence="1">Uncharacterized protein</fullName>
    </submittedName>
</protein>
<name>A0A4V3UNM7_9EURO</name>
<sequence>MEFSFGPKLNIIETLQYHVNLHNGVQNGH</sequence>
<proteinExistence type="predicted"/>
<comment type="caution">
    <text evidence="1">The sequence shown here is derived from an EMBL/GenBank/DDBJ whole genome shotgun (WGS) entry which is preliminary data.</text>
</comment>
<dbReference type="AlphaFoldDB" id="A0A4V3UNM7"/>
<dbReference type="Proteomes" id="UP000308092">
    <property type="component" value="Unassembled WGS sequence"/>
</dbReference>
<reference evidence="1 2" key="1">
    <citation type="submission" date="2019-03" db="EMBL/GenBank/DDBJ databases">
        <title>The genome sequence of a newly discovered highly antifungal drug resistant Aspergillus species, Aspergillus tanneri NIH 1004.</title>
        <authorList>
            <person name="Mounaud S."/>
            <person name="Singh I."/>
            <person name="Joardar V."/>
            <person name="Pakala S."/>
            <person name="Pakala S."/>
            <person name="Venepally P."/>
            <person name="Hoover J."/>
            <person name="Nierman W."/>
            <person name="Chung J."/>
            <person name="Losada L."/>
        </authorList>
    </citation>
    <scope>NUCLEOTIDE SEQUENCE [LARGE SCALE GENOMIC DNA]</scope>
    <source>
        <strain evidence="1 2">NIH1004</strain>
    </source>
</reference>
<organism evidence="1 2">
    <name type="scientific">Aspergillus tanneri</name>
    <dbReference type="NCBI Taxonomy" id="1220188"/>
    <lineage>
        <taxon>Eukaryota</taxon>
        <taxon>Fungi</taxon>
        <taxon>Dikarya</taxon>
        <taxon>Ascomycota</taxon>
        <taxon>Pezizomycotina</taxon>
        <taxon>Eurotiomycetes</taxon>
        <taxon>Eurotiomycetidae</taxon>
        <taxon>Eurotiales</taxon>
        <taxon>Aspergillaceae</taxon>
        <taxon>Aspergillus</taxon>
        <taxon>Aspergillus subgen. Circumdati</taxon>
    </lineage>
</organism>